<sequence length="107" mass="12114">MNQGLCLFKFTKQKLESFKHISPRSEGLVDASRPPTGLTISLRDLDNNVKVVKHTLKGSENCPVVVAKEALLLKAGWQLGISLALPRFWQKSLRLDNEFVVEWLQLK</sequence>
<dbReference type="Proteomes" id="UP000285084">
    <property type="component" value="Unassembled WGS sequence"/>
</dbReference>
<evidence type="ECO:0000313" key="1">
    <source>
        <dbReference type="EMBL" id="RKK62979.1"/>
    </source>
</evidence>
<evidence type="ECO:0000313" key="2">
    <source>
        <dbReference type="Proteomes" id="UP000285084"/>
    </source>
</evidence>
<comment type="caution">
    <text evidence="1">The sequence shown here is derived from an EMBL/GenBank/DDBJ whole genome shotgun (WGS) entry which is preliminary data.</text>
</comment>
<name>A0A420M9N3_FUSOX</name>
<dbReference type="AlphaFoldDB" id="A0A420M9N3"/>
<dbReference type="EMBL" id="MRCX01000602">
    <property type="protein sequence ID" value="RKK62979.1"/>
    <property type="molecule type" value="Genomic_DNA"/>
</dbReference>
<reference evidence="1 2" key="1">
    <citation type="journal article" date="2018" name="Sci. Rep.">
        <title>Characterisation of pathogen-specific regions and novel effector candidates in Fusarium oxysporum f. sp. cepae.</title>
        <authorList>
            <person name="Armitage A.D."/>
            <person name="Taylor A."/>
            <person name="Sobczyk M.K."/>
            <person name="Baxter L."/>
            <person name="Greenfield B.P."/>
            <person name="Bates H.J."/>
            <person name="Wilson F."/>
            <person name="Jackson A.C."/>
            <person name="Ott S."/>
            <person name="Harrison R.J."/>
            <person name="Clarkson J.P."/>
        </authorList>
    </citation>
    <scope>NUCLEOTIDE SEQUENCE [LARGE SCALE GENOMIC DNA]</scope>
    <source>
        <strain evidence="1 2">Fo_A13</strain>
    </source>
</reference>
<accession>A0A420M9N3</accession>
<gene>
    <name evidence="1" type="ORF">BFJ69_g16963</name>
</gene>
<protein>
    <submittedName>
        <fullName evidence="1">Uncharacterized protein</fullName>
    </submittedName>
</protein>
<organism evidence="1 2">
    <name type="scientific">Fusarium oxysporum</name>
    <name type="common">Fusarium vascular wilt</name>
    <dbReference type="NCBI Taxonomy" id="5507"/>
    <lineage>
        <taxon>Eukaryota</taxon>
        <taxon>Fungi</taxon>
        <taxon>Dikarya</taxon>
        <taxon>Ascomycota</taxon>
        <taxon>Pezizomycotina</taxon>
        <taxon>Sordariomycetes</taxon>
        <taxon>Hypocreomycetidae</taxon>
        <taxon>Hypocreales</taxon>
        <taxon>Nectriaceae</taxon>
        <taxon>Fusarium</taxon>
        <taxon>Fusarium oxysporum species complex</taxon>
    </lineage>
</organism>
<proteinExistence type="predicted"/>